<accession>A0ABN6P910</accession>
<protein>
    <submittedName>
        <fullName evidence="1">Uncharacterized protein</fullName>
    </submittedName>
</protein>
<proteinExistence type="predicted"/>
<sequence length="43" mass="4441">MACDALIPAVAPAKHVNHAPADEEPKHVARFFGDGRPPAPPAA</sequence>
<name>A0ABN6P910_9PROT</name>
<dbReference type="Proteomes" id="UP000831327">
    <property type="component" value="Chromosome"/>
</dbReference>
<evidence type="ECO:0000313" key="1">
    <source>
        <dbReference type="EMBL" id="BDG73883.1"/>
    </source>
</evidence>
<dbReference type="EMBL" id="AP025637">
    <property type="protein sequence ID" value="BDG73883.1"/>
    <property type="molecule type" value="Genomic_DNA"/>
</dbReference>
<evidence type="ECO:0000313" key="2">
    <source>
        <dbReference type="Proteomes" id="UP000831327"/>
    </source>
</evidence>
<keyword evidence="2" id="KW-1185">Reference proteome</keyword>
<dbReference type="RefSeq" id="WP_255751356.1">
    <property type="nucleotide sequence ID" value="NZ_AP025637.1"/>
</dbReference>
<reference evidence="1 2" key="1">
    <citation type="journal article" date="2016" name="Microbes Environ.">
        <title>Phylogenetically diverse aerobic anoxygenic phototrophic bacteria isolated from epilithic biofilms in Tama river, Japan.</title>
        <authorList>
            <person name="Hirose S."/>
            <person name="Matsuura K."/>
            <person name="Haruta S."/>
        </authorList>
    </citation>
    <scope>NUCLEOTIDE SEQUENCE [LARGE SCALE GENOMIC DNA]</scope>
    <source>
        <strain evidence="1 2">S08</strain>
    </source>
</reference>
<organism evidence="1 2">
    <name type="scientific">Roseomonas fluvialis</name>
    <dbReference type="NCBI Taxonomy" id="1750527"/>
    <lineage>
        <taxon>Bacteria</taxon>
        <taxon>Pseudomonadati</taxon>
        <taxon>Pseudomonadota</taxon>
        <taxon>Alphaproteobacteria</taxon>
        <taxon>Acetobacterales</taxon>
        <taxon>Roseomonadaceae</taxon>
        <taxon>Roseomonas</taxon>
    </lineage>
</organism>
<gene>
    <name evidence="1" type="ORF">Rmf_38120</name>
</gene>